<evidence type="ECO:0000256" key="6">
    <source>
        <dbReference type="ARBA" id="ARBA00022989"/>
    </source>
</evidence>
<protein>
    <submittedName>
        <fullName evidence="13">Putative zinc finger, RING/FYVE/PHD-type</fullName>
    </submittedName>
    <submittedName>
        <fullName evidence="12">Transcription factor C2H2 family</fullName>
    </submittedName>
</protein>
<proteinExistence type="inferred from homology"/>
<evidence type="ECO:0000256" key="9">
    <source>
        <dbReference type="PROSITE-ProRule" id="PRU00175"/>
    </source>
</evidence>
<dbReference type="InParanoid" id="A0A251RXI4"/>
<keyword evidence="14" id="KW-1185">Reference proteome</keyword>
<evidence type="ECO:0000256" key="2">
    <source>
        <dbReference type="ARBA" id="ARBA00022692"/>
    </source>
</evidence>
<reference evidence="12 14" key="1">
    <citation type="journal article" date="2017" name="Nature">
        <title>The sunflower genome provides insights into oil metabolism, flowering and Asterid evolution.</title>
        <authorList>
            <person name="Badouin H."/>
            <person name="Gouzy J."/>
            <person name="Grassa C.J."/>
            <person name="Murat F."/>
            <person name="Staton S.E."/>
            <person name="Cottret L."/>
            <person name="Lelandais-Briere C."/>
            <person name="Owens G.L."/>
            <person name="Carrere S."/>
            <person name="Mayjonade B."/>
            <person name="Legrand L."/>
            <person name="Gill N."/>
            <person name="Kane N.C."/>
            <person name="Bowers J.E."/>
            <person name="Hubner S."/>
            <person name="Bellec A."/>
            <person name="Berard A."/>
            <person name="Berges H."/>
            <person name="Blanchet N."/>
            <person name="Boniface M.C."/>
            <person name="Brunel D."/>
            <person name="Catrice O."/>
            <person name="Chaidir N."/>
            <person name="Claudel C."/>
            <person name="Donnadieu C."/>
            <person name="Faraut T."/>
            <person name="Fievet G."/>
            <person name="Helmstetter N."/>
            <person name="King M."/>
            <person name="Knapp S.J."/>
            <person name="Lai Z."/>
            <person name="Le Paslier M.C."/>
            <person name="Lippi Y."/>
            <person name="Lorenzon L."/>
            <person name="Mandel J.R."/>
            <person name="Marage G."/>
            <person name="Marchand G."/>
            <person name="Marquand E."/>
            <person name="Bret-Mestries E."/>
            <person name="Morien E."/>
            <person name="Nambeesan S."/>
            <person name="Nguyen T."/>
            <person name="Pegot-Espagnet P."/>
            <person name="Pouilly N."/>
            <person name="Raftis F."/>
            <person name="Sallet E."/>
            <person name="Schiex T."/>
            <person name="Thomas J."/>
            <person name="Vandecasteele C."/>
            <person name="Vares D."/>
            <person name="Vear F."/>
            <person name="Vautrin S."/>
            <person name="Crespi M."/>
            <person name="Mangin B."/>
            <person name="Burke J.M."/>
            <person name="Salse J."/>
            <person name="Munos S."/>
            <person name="Vincourt P."/>
            <person name="Rieseberg L.H."/>
            <person name="Langlade N.B."/>
        </authorList>
    </citation>
    <scope>NUCLEOTIDE SEQUENCE [LARGE SCALE GENOMIC DNA]</scope>
    <source>
        <strain evidence="14">cv. SF193</strain>
        <tissue evidence="12">Leaves</tissue>
    </source>
</reference>
<feature type="domain" description="RING-type" evidence="11">
    <location>
        <begin position="75"/>
        <end position="117"/>
    </location>
</feature>
<evidence type="ECO:0000259" key="11">
    <source>
        <dbReference type="PROSITE" id="PS50089"/>
    </source>
</evidence>
<keyword evidence="6 10" id="KW-1133">Transmembrane helix</keyword>
<feature type="transmembrane region" description="Helical" evidence="10">
    <location>
        <begin position="12"/>
        <end position="34"/>
    </location>
</feature>
<dbReference type="EMBL" id="CM007905">
    <property type="protein sequence ID" value="OTF91170.1"/>
    <property type="molecule type" value="Genomic_DNA"/>
</dbReference>
<sequence length="127" mass="14452">MALLLPPPPISLLCIISIVTLYLMICYAVIGFLAKSRVASDEAERSSSGFSLEELKKLQCFNHRINKVDAESLSCAICLDDFKDFQVCKRFPSCDHLFHSHCIDLWLVHRRTCPICRTTFDHLIHVA</sequence>
<dbReference type="InterPro" id="IPR013083">
    <property type="entry name" value="Znf_RING/FYVE/PHD"/>
</dbReference>
<dbReference type="OMA" id="MVICYLV"/>
<dbReference type="AlphaFoldDB" id="A0A251RXI4"/>
<keyword evidence="2 10" id="KW-0812">Transmembrane</keyword>
<dbReference type="PANTHER" id="PTHR46539">
    <property type="entry name" value="E3 UBIQUITIN-PROTEIN LIGASE ATL42"/>
    <property type="match status" value="1"/>
</dbReference>
<dbReference type="Proteomes" id="UP000215914">
    <property type="component" value="Chromosome 16"/>
</dbReference>
<dbReference type="SMART" id="SM00184">
    <property type="entry name" value="RING"/>
    <property type="match status" value="1"/>
</dbReference>
<dbReference type="EMBL" id="MNCJ02000331">
    <property type="protein sequence ID" value="KAF5759039.1"/>
    <property type="molecule type" value="Genomic_DNA"/>
</dbReference>
<evidence type="ECO:0000313" key="14">
    <source>
        <dbReference type="Proteomes" id="UP000215914"/>
    </source>
</evidence>
<keyword evidence="4 9" id="KW-0863">Zinc-finger</keyword>
<dbReference type="GO" id="GO:0016020">
    <property type="term" value="C:membrane"/>
    <property type="evidence" value="ECO:0007669"/>
    <property type="project" value="UniProtKB-SubCell"/>
</dbReference>
<dbReference type="PANTHER" id="PTHR46539:SF13">
    <property type="entry name" value="RING-TYPE DOMAIN-CONTAINING PROTEIN"/>
    <property type="match status" value="1"/>
</dbReference>
<dbReference type="PROSITE" id="PS50089">
    <property type="entry name" value="ZF_RING_2"/>
    <property type="match status" value="1"/>
</dbReference>
<name>A0A251RXI4_HELAN</name>
<comment type="subcellular location">
    <subcellularLocation>
        <location evidence="1">Membrane</location>
    </subcellularLocation>
</comment>
<evidence type="ECO:0000256" key="7">
    <source>
        <dbReference type="ARBA" id="ARBA00023136"/>
    </source>
</evidence>
<evidence type="ECO:0000256" key="10">
    <source>
        <dbReference type="SAM" id="Phobius"/>
    </source>
</evidence>
<dbReference type="GO" id="GO:0061630">
    <property type="term" value="F:ubiquitin protein ligase activity"/>
    <property type="evidence" value="ECO:0000318"/>
    <property type="project" value="GO_Central"/>
</dbReference>
<gene>
    <name evidence="13" type="ORF">HannXRQ_Chr16g0507791</name>
    <name evidence="12" type="ORF">HanXRQr2_Chr16g0736381</name>
</gene>
<dbReference type="SUPFAM" id="SSF57850">
    <property type="entry name" value="RING/U-box"/>
    <property type="match status" value="1"/>
</dbReference>
<evidence type="ECO:0000256" key="4">
    <source>
        <dbReference type="ARBA" id="ARBA00022771"/>
    </source>
</evidence>
<keyword evidence="3" id="KW-0479">Metal-binding</keyword>
<dbReference type="Gene3D" id="3.30.40.10">
    <property type="entry name" value="Zinc/RING finger domain, C3HC4 (zinc finger)"/>
    <property type="match status" value="1"/>
</dbReference>
<dbReference type="Gramene" id="mRNA:HanXRQr2_Chr16g0736381">
    <property type="protein sequence ID" value="CDS:HanXRQr2_Chr16g0736381.1"/>
    <property type="gene ID" value="HanXRQr2_Chr16g0736381"/>
</dbReference>
<evidence type="ECO:0000256" key="3">
    <source>
        <dbReference type="ARBA" id="ARBA00022723"/>
    </source>
</evidence>
<evidence type="ECO:0000256" key="1">
    <source>
        <dbReference type="ARBA" id="ARBA00004370"/>
    </source>
</evidence>
<keyword evidence="7 10" id="KW-0472">Membrane</keyword>
<comment type="similarity">
    <text evidence="8">Belongs to the RING-type zinc finger family. ATL subfamily.</text>
</comment>
<organism evidence="13 14">
    <name type="scientific">Helianthus annuus</name>
    <name type="common">Common sunflower</name>
    <dbReference type="NCBI Taxonomy" id="4232"/>
    <lineage>
        <taxon>Eukaryota</taxon>
        <taxon>Viridiplantae</taxon>
        <taxon>Streptophyta</taxon>
        <taxon>Embryophyta</taxon>
        <taxon>Tracheophyta</taxon>
        <taxon>Spermatophyta</taxon>
        <taxon>Magnoliopsida</taxon>
        <taxon>eudicotyledons</taxon>
        <taxon>Gunneridae</taxon>
        <taxon>Pentapetalae</taxon>
        <taxon>asterids</taxon>
        <taxon>campanulids</taxon>
        <taxon>Asterales</taxon>
        <taxon>Asteraceae</taxon>
        <taxon>Asteroideae</taxon>
        <taxon>Heliantheae alliance</taxon>
        <taxon>Heliantheae</taxon>
        <taxon>Helianthus</taxon>
    </lineage>
</organism>
<evidence type="ECO:0000256" key="8">
    <source>
        <dbReference type="ARBA" id="ARBA00024209"/>
    </source>
</evidence>
<dbReference type="InterPro" id="IPR001841">
    <property type="entry name" value="Znf_RING"/>
</dbReference>
<reference evidence="13" key="2">
    <citation type="submission" date="2017-02" db="EMBL/GenBank/DDBJ databases">
        <title>Sunflower complete genome.</title>
        <authorList>
            <person name="Langlade N."/>
            <person name="Munos S."/>
        </authorList>
    </citation>
    <scope>NUCLEOTIDE SEQUENCE [LARGE SCALE GENOMIC DNA]</scope>
    <source>
        <tissue evidence="13">Leaves</tissue>
    </source>
</reference>
<dbReference type="Pfam" id="PF13639">
    <property type="entry name" value="zf-RING_2"/>
    <property type="match status" value="1"/>
</dbReference>
<evidence type="ECO:0000256" key="5">
    <source>
        <dbReference type="ARBA" id="ARBA00022833"/>
    </source>
</evidence>
<evidence type="ECO:0000313" key="12">
    <source>
        <dbReference type="EMBL" id="KAF5759039.1"/>
    </source>
</evidence>
<keyword evidence="5" id="KW-0862">Zinc</keyword>
<dbReference type="GO" id="GO:0008270">
    <property type="term" value="F:zinc ion binding"/>
    <property type="evidence" value="ECO:0007669"/>
    <property type="project" value="UniProtKB-KW"/>
</dbReference>
<evidence type="ECO:0000313" key="13">
    <source>
        <dbReference type="EMBL" id="OTF91170.1"/>
    </source>
</evidence>
<reference evidence="12" key="3">
    <citation type="submission" date="2020-06" db="EMBL/GenBank/DDBJ databases">
        <title>Helianthus annuus Genome sequencing and assembly Release 2.</title>
        <authorList>
            <person name="Gouzy J."/>
            <person name="Langlade N."/>
            <person name="Munos S."/>
        </authorList>
    </citation>
    <scope>NUCLEOTIDE SEQUENCE</scope>
    <source>
        <tissue evidence="12">Leaves</tissue>
    </source>
</reference>
<accession>A0A251RXI4</accession>